<comment type="catalytic activity">
    <reaction evidence="1">
        <text>Hydrolysis of terminal non-reducing N-acetyl-D-hexosamine residues in N-acetyl-beta-D-hexosaminides.</text>
        <dbReference type="EC" id="3.2.1.52"/>
    </reaction>
</comment>
<dbReference type="Pfam" id="PF00754">
    <property type="entry name" value="F5_F8_type_C"/>
    <property type="match status" value="1"/>
</dbReference>
<dbReference type="PRINTS" id="PR00738">
    <property type="entry name" value="GLHYDRLASE20"/>
</dbReference>
<feature type="active site" description="Proton donor" evidence="6">
    <location>
        <position position="325"/>
    </location>
</feature>
<dbReference type="GO" id="GO:0004563">
    <property type="term" value="F:beta-N-acetylhexosaminidase activity"/>
    <property type="evidence" value="ECO:0007669"/>
    <property type="project" value="UniProtKB-EC"/>
</dbReference>
<dbReference type="OrthoDB" id="726159at2"/>
<evidence type="ECO:0000256" key="4">
    <source>
        <dbReference type="ARBA" id="ARBA00022801"/>
    </source>
</evidence>
<dbReference type="GO" id="GO:0030203">
    <property type="term" value="P:glycosaminoglycan metabolic process"/>
    <property type="evidence" value="ECO:0007669"/>
    <property type="project" value="TreeGrafter"/>
</dbReference>
<dbReference type="InterPro" id="IPR029018">
    <property type="entry name" value="Hex-like_dom2"/>
</dbReference>
<feature type="domain" description="Beta-hexosaminidase bacterial type N-terminal" evidence="10">
    <location>
        <begin position="26"/>
        <end position="147"/>
    </location>
</feature>
<keyword evidence="5" id="KW-0326">Glycosidase</keyword>
<evidence type="ECO:0000259" key="8">
    <source>
        <dbReference type="Pfam" id="PF00728"/>
    </source>
</evidence>
<dbReference type="PANTHER" id="PTHR22600">
    <property type="entry name" value="BETA-HEXOSAMINIDASE"/>
    <property type="match status" value="1"/>
</dbReference>
<dbReference type="InterPro" id="IPR015883">
    <property type="entry name" value="Glyco_hydro_20_cat"/>
</dbReference>
<organism evidence="12 13">
    <name type="scientific">Chitinophaga skermanii</name>
    <dbReference type="NCBI Taxonomy" id="331697"/>
    <lineage>
        <taxon>Bacteria</taxon>
        <taxon>Pseudomonadati</taxon>
        <taxon>Bacteroidota</taxon>
        <taxon>Chitinophagia</taxon>
        <taxon>Chitinophagales</taxon>
        <taxon>Chitinophagaceae</taxon>
        <taxon>Chitinophaga</taxon>
    </lineage>
</organism>
<feature type="domain" description="F5/8 type C" evidence="9">
    <location>
        <begin position="635"/>
        <end position="737"/>
    </location>
</feature>
<dbReference type="SUPFAM" id="SSF49785">
    <property type="entry name" value="Galactose-binding domain-like"/>
    <property type="match status" value="1"/>
</dbReference>
<dbReference type="InterPro" id="IPR015882">
    <property type="entry name" value="HEX_bac_N"/>
</dbReference>
<dbReference type="InterPro" id="IPR017853">
    <property type="entry name" value="GH"/>
</dbReference>
<dbReference type="RefSeq" id="WP_111596022.1">
    <property type="nucleotide sequence ID" value="NZ_QLLL01000001.1"/>
</dbReference>
<evidence type="ECO:0000259" key="11">
    <source>
        <dbReference type="Pfam" id="PF13290"/>
    </source>
</evidence>
<dbReference type="SUPFAM" id="SSF51445">
    <property type="entry name" value="(Trans)glycosidases"/>
    <property type="match status" value="1"/>
</dbReference>
<dbReference type="Pfam" id="PF13290">
    <property type="entry name" value="CHB_HEX_C_1"/>
    <property type="match status" value="1"/>
</dbReference>
<keyword evidence="7" id="KW-0732">Signal</keyword>
<proteinExistence type="inferred from homology"/>
<dbReference type="SUPFAM" id="SSF55545">
    <property type="entry name" value="beta-N-acetylhexosaminidase-like domain"/>
    <property type="match status" value="1"/>
</dbReference>
<dbReference type="PANTHER" id="PTHR22600:SF57">
    <property type="entry name" value="BETA-N-ACETYLHEXOSAMINIDASE"/>
    <property type="match status" value="1"/>
</dbReference>
<dbReference type="CDD" id="cd06563">
    <property type="entry name" value="GH20_chitobiase-like"/>
    <property type="match status" value="1"/>
</dbReference>
<dbReference type="Gene3D" id="3.20.20.80">
    <property type="entry name" value="Glycosidases"/>
    <property type="match status" value="1"/>
</dbReference>
<feature type="domain" description="GH29D-like beta-sandwich" evidence="11">
    <location>
        <begin position="539"/>
        <end position="596"/>
    </location>
</feature>
<keyword evidence="13" id="KW-1185">Reference proteome</keyword>
<reference evidence="12 13" key="1">
    <citation type="submission" date="2018-06" db="EMBL/GenBank/DDBJ databases">
        <title>Genomic Encyclopedia of Archaeal and Bacterial Type Strains, Phase II (KMG-II): from individual species to whole genera.</title>
        <authorList>
            <person name="Goeker M."/>
        </authorList>
    </citation>
    <scope>NUCLEOTIDE SEQUENCE [LARGE SCALE GENOMIC DNA]</scope>
    <source>
        <strain evidence="12 13">DSM 23857</strain>
    </source>
</reference>
<dbReference type="AlphaFoldDB" id="A0A327R5N7"/>
<evidence type="ECO:0000256" key="3">
    <source>
        <dbReference type="ARBA" id="ARBA00012663"/>
    </source>
</evidence>
<dbReference type="Pfam" id="PF02838">
    <property type="entry name" value="Glyco_hydro_20b"/>
    <property type="match status" value="1"/>
</dbReference>
<evidence type="ECO:0000259" key="9">
    <source>
        <dbReference type="Pfam" id="PF00754"/>
    </source>
</evidence>
<gene>
    <name evidence="12" type="ORF">LX64_00510</name>
</gene>
<protein>
    <recommendedName>
        <fullName evidence="3">beta-N-acetylhexosaminidase</fullName>
        <ecNumber evidence="3">3.2.1.52</ecNumber>
    </recommendedName>
</protein>
<evidence type="ECO:0000256" key="2">
    <source>
        <dbReference type="ARBA" id="ARBA00006285"/>
    </source>
</evidence>
<dbReference type="InterPro" id="IPR000421">
    <property type="entry name" value="FA58C"/>
</dbReference>
<dbReference type="Gene3D" id="2.60.120.260">
    <property type="entry name" value="Galactose-binding domain-like"/>
    <property type="match status" value="1"/>
</dbReference>
<comment type="similarity">
    <text evidence="2">Belongs to the glycosyl hydrolase 20 family.</text>
</comment>
<dbReference type="EC" id="3.2.1.52" evidence="3"/>
<dbReference type="GO" id="GO:0016020">
    <property type="term" value="C:membrane"/>
    <property type="evidence" value="ECO:0007669"/>
    <property type="project" value="TreeGrafter"/>
</dbReference>
<feature type="domain" description="Glycoside hydrolase family 20 catalytic" evidence="8">
    <location>
        <begin position="151"/>
        <end position="494"/>
    </location>
</feature>
<dbReference type="Gene3D" id="3.30.379.10">
    <property type="entry name" value="Chitobiase/beta-hexosaminidase domain 2-like"/>
    <property type="match status" value="1"/>
</dbReference>
<dbReference type="InterPro" id="IPR059177">
    <property type="entry name" value="GH29D-like_dom"/>
</dbReference>
<feature type="chain" id="PRO_5016327889" description="beta-N-acetylhexosaminidase" evidence="7">
    <location>
        <begin position="21"/>
        <end position="751"/>
    </location>
</feature>
<dbReference type="InterPro" id="IPR025705">
    <property type="entry name" value="Beta_hexosaminidase_sua/sub"/>
</dbReference>
<evidence type="ECO:0000256" key="5">
    <source>
        <dbReference type="ARBA" id="ARBA00023295"/>
    </source>
</evidence>
<dbReference type="Pfam" id="PF00728">
    <property type="entry name" value="Glyco_hydro_20"/>
    <property type="match status" value="1"/>
</dbReference>
<evidence type="ECO:0000256" key="7">
    <source>
        <dbReference type="SAM" id="SignalP"/>
    </source>
</evidence>
<keyword evidence="4" id="KW-0378">Hydrolase</keyword>
<evidence type="ECO:0000256" key="1">
    <source>
        <dbReference type="ARBA" id="ARBA00001231"/>
    </source>
</evidence>
<dbReference type="Proteomes" id="UP000249547">
    <property type="component" value="Unassembled WGS sequence"/>
</dbReference>
<accession>A0A327R5N7</accession>
<evidence type="ECO:0000256" key="6">
    <source>
        <dbReference type="PIRSR" id="PIRSR625705-1"/>
    </source>
</evidence>
<evidence type="ECO:0000313" key="13">
    <source>
        <dbReference type="Proteomes" id="UP000249547"/>
    </source>
</evidence>
<dbReference type="GO" id="GO:0005975">
    <property type="term" value="P:carbohydrate metabolic process"/>
    <property type="evidence" value="ECO:0007669"/>
    <property type="project" value="InterPro"/>
</dbReference>
<evidence type="ECO:0000259" key="10">
    <source>
        <dbReference type="Pfam" id="PF02838"/>
    </source>
</evidence>
<name>A0A327R5N7_9BACT</name>
<feature type="signal peptide" evidence="7">
    <location>
        <begin position="1"/>
        <end position="20"/>
    </location>
</feature>
<sequence length="751" mass="84518">MFQRGIVLFVSMLLSSQLFGQISDPINIIPQPASVKVLEGSFSLNGKTRIMSTAAFLPVAKLLSSQPYITHRSVYVSSNATTAANTISFKTLKTKGDSTAYRLHITPDHITIYARSAQGALYGMQSLQQIILTRNDVTAIPAVDIQDSARFSYRGMHLDVSRNFFPVAEVKKLLEVMSLYKLNTFHWHLVDGAGWRLDIKKYPELTKHAAFRTQNTHADWRKTRPSRYSEEGRASAYGGYYTQQQAREVVAYAKELGITVIPEIEMPGHSEEVLAVYPHLSCSGIPYTNGDFCIGNDSTFTFLEDVLTEVMDIFPSKYIHIGGDEASKRAWKTCPKCKKRMDTEHLKDVDELQSYAVKRMEKFLVKNKRKLLGWDEILEGGLAPEATVMSWRGEKGGIEAAKQGHDVIMTPENFLYFDHPQAELSKQPKGFGPHLPLRKVYFYEPQPAELTADEAKHVLGAQANTWTEYIPTSEHLEYMMFPRVFAVAELNWTQKELKNWPSFQKRLRAHAGMLQRMFINYCRPSNAVEFETQVDKAAQTISVRMESEHYQPQIRYTLDGSTPTMQSPLYTGPVPVKGHAVVAAAIFEDTLALSEPSTIDINFHKAIGKKVTYNAPYSKKYHAQDDSTLTNGYTGNYSYSDGQWQGFDGKDGIDVTIDLGTTQNVNKVSMRFMQMIGVGIYMPGSIEILTSNDGVNFTSAATIQNDVPATRDVPEVKTYSTTLNNVQTRYLRVVAKNVQRGFLFTDEITVD</sequence>
<evidence type="ECO:0000313" key="12">
    <source>
        <dbReference type="EMBL" id="RAJ10903.1"/>
    </source>
</evidence>
<comment type="caution">
    <text evidence="12">The sequence shown here is derived from an EMBL/GenBank/DDBJ whole genome shotgun (WGS) entry which is preliminary data.</text>
</comment>
<dbReference type="InterPro" id="IPR008979">
    <property type="entry name" value="Galactose-bd-like_sf"/>
</dbReference>
<dbReference type="EMBL" id="QLLL01000001">
    <property type="protein sequence ID" value="RAJ10903.1"/>
    <property type="molecule type" value="Genomic_DNA"/>
</dbReference>